<organism evidence="1 2">
    <name type="scientific">Paralvinella palmiformis</name>
    <dbReference type="NCBI Taxonomy" id="53620"/>
    <lineage>
        <taxon>Eukaryota</taxon>
        <taxon>Metazoa</taxon>
        <taxon>Spiralia</taxon>
        <taxon>Lophotrochozoa</taxon>
        <taxon>Annelida</taxon>
        <taxon>Polychaeta</taxon>
        <taxon>Sedentaria</taxon>
        <taxon>Canalipalpata</taxon>
        <taxon>Terebellida</taxon>
        <taxon>Terebelliformia</taxon>
        <taxon>Alvinellidae</taxon>
        <taxon>Paralvinella</taxon>
    </lineage>
</organism>
<proteinExistence type="predicted"/>
<evidence type="ECO:0000313" key="2">
    <source>
        <dbReference type="Proteomes" id="UP001208570"/>
    </source>
</evidence>
<protein>
    <submittedName>
        <fullName evidence="1">Uncharacterized protein</fullName>
    </submittedName>
</protein>
<name>A0AAD9JQA8_9ANNE</name>
<dbReference type="EMBL" id="JAODUP010000208">
    <property type="protein sequence ID" value="KAK2156650.1"/>
    <property type="molecule type" value="Genomic_DNA"/>
</dbReference>
<comment type="caution">
    <text evidence="1">The sequence shown here is derived from an EMBL/GenBank/DDBJ whole genome shotgun (WGS) entry which is preliminary data.</text>
</comment>
<evidence type="ECO:0000313" key="1">
    <source>
        <dbReference type="EMBL" id="KAK2156650.1"/>
    </source>
</evidence>
<keyword evidence="2" id="KW-1185">Reference proteome</keyword>
<accession>A0AAD9JQA8</accession>
<gene>
    <name evidence="1" type="ORF">LSH36_208g04097</name>
</gene>
<reference evidence="1" key="1">
    <citation type="journal article" date="2023" name="Mol. Biol. Evol.">
        <title>Third-Generation Sequencing Reveals the Adaptive Role of the Epigenome in Three Deep-Sea Polychaetes.</title>
        <authorList>
            <person name="Perez M."/>
            <person name="Aroh O."/>
            <person name="Sun Y."/>
            <person name="Lan Y."/>
            <person name="Juniper S.K."/>
            <person name="Young C.R."/>
            <person name="Angers B."/>
            <person name="Qian P.Y."/>
        </authorList>
    </citation>
    <scope>NUCLEOTIDE SEQUENCE</scope>
    <source>
        <strain evidence="1">P08H-3</strain>
    </source>
</reference>
<sequence>MNARTFRSTVDFDSVRIRCNADCLIPCGLTEIQRTPNPVNARRQRGVLTDDQCGCLSGSADIATKRPPTNSRHPVVVHVPDQIQLYQRILSAGGPRQLTQFSNSSCQISDRFSRRATTKQCSTE</sequence>
<dbReference type="Proteomes" id="UP001208570">
    <property type="component" value="Unassembled WGS sequence"/>
</dbReference>
<dbReference type="AlphaFoldDB" id="A0AAD9JQA8"/>